<dbReference type="EMBL" id="CP003108">
    <property type="protein sequence ID" value="AET66488.1"/>
    <property type="molecule type" value="Genomic_DNA"/>
</dbReference>
<keyword evidence="2" id="KW-0012">Acyltransferase</keyword>
<dbReference type="InterPro" id="IPR016181">
    <property type="entry name" value="Acyl_CoA_acyltransferase"/>
</dbReference>
<dbReference type="Pfam" id="PF00583">
    <property type="entry name" value="Acetyltransf_1"/>
    <property type="match status" value="1"/>
</dbReference>
<feature type="domain" description="N-acetyltransferase" evidence="3">
    <location>
        <begin position="7"/>
        <end position="158"/>
    </location>
</feature>
<dbReference type="PANTHER" id="PTHR43420">
    <property type="entry name" value="ACETYLTRANSFERASE"/>
    <property type="match status" value="1"/>
</dbReference>
<dbReference type="CDD" id="cd04301">
    <property type="entry name" value="NAT_SF"/>
    <property type="match status" value="2"/>
</dbReference>
<dbReference type="eggNOG" id="COG0456">
    <property type="taxonomic scope" value="Bacteria"/>
</dbReference>
<dbReference type="InterPro" id="IPR050680">
    <property type="entry name" value="YpeA/RimI_acetyltransf"/>
</dbReference>
<name>G7WAD9_DESOD</name>
<sequence length="292" mass="33936">MLIKAKRHLSENTIQEVLDLEELCIDYDNLRGSIFLDSSLNVHPGINSFFLLYEKEKLISILTMFVPTKQEAEIAAYTLPKYREKGYFKLLLTKAMEELKRFEVPYILFVCERSSIPGKEVMKALQAGYEHTEYFMRFLKGKFSRLNGYRIVLRQALPEELEEVVTVHMKVFNDNYDESKSLIQNRFHSDTRDQYLAILQDKVIGVVSTNYDGEDVSIFGLGIIPEYQGKGYGKELLCSVIDRLLLAGKAHITIEVNSDNTNAYMLYKKTGFYVDVAYEYYRMNIRERIGNE</sequence>
<protein>
    <submittedName>
        <fullName evidence="4">Acetyltransferase</fullName>
    </submittedName>
</protein>
<accession>G7WAD9</accession>
<dbReference type="eggNOG" id="COG0454">
    <property type="taxonomic scope" value="Bacteria"/>
</dbReference>
<dbReference type="Gene3D" id="3.40.630.30">
    <property type="match status" value="2"/>
</dbReference>
<dbReference type="AlphaFoldDB" id="G7WAD9"/>
<dbReference type="STRING" id="768706.Desor_0805"/>
<proteinExistence type="predicted"/>
<evidence type="ECO:0000259" key="3">
    <source>
        <dbReference type="PROSITE" id="PS51186"/>
    </source>
</evidence>
<dbReference type="InterPro" id="IPR000182">
    <property type="entry name" value="GNAT_dom"/>
</dbReference>
<dbReference type="HOGENOM" id="CLU_070012_1_0_9"/>
<dbReference type="RefSeq" id="WP_014183313.1">
    <property type="nucleotide sequence ID" value="NC_016584.1"/>
</dbReference>
<dbReference type="KEGG" id="dor:Desor_0805"/>
<dbReference type="GO" id="GO:0016747">
    <property type="term" value="F:acyltransferase activity, transferring groups other than amino-acyl groups"/>
    <property type="evidence" value="ECO:0007669"/>
    <property type="project" value="InterPro"/>
</dbReference>
<dbReference type="PATRIC" id="fig|768706.3.peg.773"/>
<dbReference type="Proteomes" id="UP000006346">
    <property type="component" value="Chromosome"/>
</dbReference>
<evidence type="ECO:0000313" key="5">
    <source>
        <dbReference type="Proteomes" id="UP000006346"/>
    </source>
</evidence>
<organism evidence="4 5">
    <name type="scientific">Desulfosporosinus orientis (strain ATCC 19365 / DSM 765 / NCIMB 8382 / VKM B-1628 / Singapore I)</name>
    <name type="common">Desulfotomaculum orientis</name>
    <dbReference type="NCBI Taxonomy" id="768706"/>
    <lineage>
        <taxon>Bacteria</taxon>
        <taxon>Bacillati</taxon>
        <taxon>Bacillota</taxon>
        <taxon>Clostridia</taxon>
        <taxon>Eubacteriales</taxon>
        <taxon>Desulfitobacteriaceae</taxon>
        <taxon>Desulfosporosinus</taxon>
    </lineage>
</organism>
<reference evidence="4 5" key="2">
    <citation type="journal article" date="2012" name="J. Bacteriol.">
        <title>Complete genome sequences of Desulfosporosinus orientis DSM765T, Desulfosporosinus youngiae DSM17734T, Desulfosporosinus meridiei DSM13257T, and Desulfosporosinus acidiphilus DSM22704T.</title>
        <authorList>
            <person name="Pester M."/>
            <person name="Brambilla E."/>
            <person name="Alazard D."/>
            <person name="Rattei T."/>
            <person name="Weinmaier T."/>
            <person name="Han J."/>
            <person name="Lucas S."/>
            <person name="Lapidus A."/>
            <person name="Cheng J.F."/>
            <person name="Goodwin L."/>
            <person name="Pitluck S."/>
            <person name="Peters L."/>
            <person name="Ovchinnikova G."/>
            <person name="Teshima H."/>
            <person name="Detter J.C."/>
            <person name="Han C.S."/>
            <person name="Tapia R."/>
            <person name="Land M.L."/>
            <person name="Hauser L."/>
            <person name="Kyrpides N.C."/>
            <person name="Ivanova N.N."/>
            <person name="Pagani I."/>
            <person name="Huntmann M."/>
            <person name="Wei C.L."/>
            <person name="Davenport K.W."/>
            <person name="Daligault H."/>
            <person name="Chain P.S."/>
            <person name="Chen A."/>
            <person name="Mavromatis K."/>
            <person name="Markowitz V."/>
            <person name="Szeto E."/>
            <person name="Mikhailova N."/>
            <person name="Pati A."/>
            <person name="Wagner M."/>
            <person name="Woyke T."/>
            <person name="Ollivier B."/>
            <person name="Klenk H.P."/>
            <person name="Spring S."/>
            <person name="Loy A."/>
        </authorList>
    </citation>
    <scope>NUCLEOTIDE SEQUENCE [LARGE SCALE GENOMIC DNA]</scope>
    <source>
        <strain evidence="5">ATCC 19365 / DSM 765 / NCIMB 8382 / VKM B-1628</strain>
    </source>
</reference>
<gene>
    <name evidence="4" type="ordered locus">Desor_0805</name>
</gene>
<feature type="domain" description="N-acetyltransferase" evidence="3">
    <location>
        <begin position="151"/>
        <end position="292"/>
    </location>
</feature>
<dbReference type="SUPFAM" id="SSF55729">
    <property type="entry name" value="Acyl-CoA N-acyltransferases (Nat)"/>
    <property type="match status" value="2"/>
</dbReference>
<evidence type="ECO:0000256" key="2">
    <source>
        <dbReference type="ARBA" id="ARBA00023315"/>
    </source>
</evidence>
<dbReference type="PANTHER" id="PTHR43420:SF12">
    <property type="entry name" value="N-ACETYLTRANSFERASE DOMAIN-CONTAINING PROTEIN"/>
    <property type="match status" value="1"/>
</dbReference>
<evidence type="ECO:0000313" key="4">
    <source>
        <dbReference type="EMBL" id="AET66488.1"/>
    </source>
</evidence>
<keyword evidence="5" id="KW-1185">Reference proteome</keyword>
<evidence type="ECO:0000256" key="1">
    <source>
        <dbReference type="ARBA" id="ARBA00022679"/>
    </source>
</evidence>
<dbReference type="PROSITE" id="PS51186">
    <property type="entry name" value="GNAT"/>
    <property type="match status" value="2"/>
</dbReference>
<reference evidence="5" key="1">
    <citation type="submission" date="2011-11" db="EMBL/GenBank/DDBJ databases">
        <title>Complete sequence of Desulfosporosinus orientis DSM 765.</title>
        <authorList>
            <person name="Lucas S."/>
            <person name="Han J."/>
            <person name="Lapidus A."/>
            <person name="Cheng J.-F."/>
            <person name="Goodwin L."/>
            <person name="Pitluck S."/>
            <person name="Peters L."/>
            <person name="Ovchinnikova G."/>
            <person name="Teshima H."/>
            <person name="Detter J.C."/>
            <person name="Han C."/>
            <person name="Tapia R."/>
            <person name="Land M."/>
            <person name="Hauser L."/>
            <person name="Kyrpides N."/>
            <person name="Ivanova N."/>
            <person name="Pagani I."/>
            <person name="Pester M."/>
            <person name="Spring S."/>
            <person name="Ollivier B."/>
            <person name="Rattei T."/>
            <person name="Klenk H.-P."/>
            <person name="Wagner M."/>
            <person name="Loy A."/>
            <person name="Woyke T."/>
        </authorList>
    </citation>
    <scope>NUCLEOTIDE SEQUENCE [LARGE SCALE GENOMIC DNA]</scope>
    <source>
        <strain evidence="5">ATCC 19365 / DSM 765 / NCIMB 8382 / VKM B-1628</strain>
    </source>
</reference>
<dbReference type="OrthoDB" id="7163760at2"/>
<keyword evidence="1 4" id="KW-0808">Transferase</keyword>